<dbReference type="HOGENOM" id="CLU_041661_0_0_0"/>
<organism evidence="3 4">
    <name type="scientific">Blastopirellula marina DSM 3645</name>
    <dbReference type="NCBI Taxonomy" id="314230"/>
    <lineage>
        <taxon>Bacteria</taxon>
        <taxon>Pseudomonadati</taxon>
        <taxon>Planctomycetota</taxon>
        <taxon>Planctomycetia</taxon>
        <taxon>Pirellulales</taxon>
        <taxon>Pirellulaceae</taxon>
        <taxon>Blastopirellula</taxon>
    </lineage>
</organism>
<dbReference type="PANTHER" id="PTHR30093:SF2">
    <property type="entry name" value="TYPE II SECRETION SYSTEM PROTEIN H"/>
    <property type="match status" value="1"/>
</dbReference>
<proteinExistence type="predicted"/>
<dbReference type="Proteomes" id="UP000004358">
    <property type="component" value="Unassembled WGS sequence"/>
</dbReference>
<keyword evidence="1" id="KW-0812">Transmembrane</keyword>
<name>A3ZLW6_9BACT</name>
<dbReference type="AlphaFoldDB" id="A3ZLW6"/>
<dbReference type="Pfam" id="PF07963">
    <property type="entry name" value="N_methyl"/>
    <property type="match status" value="1"/>
</dbReference>
<dbReference type="InterPro" id="IPR011453">
    <property type="entry name" value="DUF1559"/>
</dbReference>
<dbReference type="NCBIfam" id="TIGR02532">
    <property type="entry name" value="IV_pilin_GFxxxE"/>
    <property type="match status" value="1"/>
</dbReference>
<comment type="caution">
    <text evidence="3">The sequence shown here is derived from an EMBL/GenBank/DDBJ whole genome shotgun (WGS) entry which is preliminary data.</text>
</comment>
<dbReference type="Pfam" id="PF07596">
    <property type="entry name" value="SBP_bac_10"/>
    <property type="match status" value="1"/>
</dbReference>
<dbReference type="Gene3D" id="3.30.700.10">
    <property type="entry name" value="Glycoprotein, Type 4 Pilin"/>
    <property type="match status" value="1"/>
</dbReference>
<dbReference type="eggNOG" id="COG2165">
    <property type="taxonomic scope" value="Bacteria"/>
</dbReference>
<dbReference type="PANTHER" id="PTHR30093">
    <property type="entry name" value="GENERAL SECRETION PATHWAY PROTEIN G"/>
    <property type="match status" value="1"/>
</dbReference>
<keyword evidence="1" id="KW-0472">Membrane</keyword>
<evidence type="ECO:0000313" key="3">
    <source>
        <dbReference type="EMBL" id="EAQ82749.1"/>
    </source>
</evidence>
<dbReference type="STRING" id="314230.DSM3645_10127"/>
<sequence>MPRKGIGMRLRNHRGFTLVELLVVIAIIGVLIALLLPAVQQAREAARRMSCSNKQKQLGLALHNYHDTFQIFPHGYFDVGTYHRRDTWMQQLLPFLELNNLADQYKADTNQYVHNMTGSFKTEQLPAFRCPSEAEQDAMGGAGSKVDGGFQGNYIACTGDGYMLYQYAATSTSSTLMQGAFYHQSKTKMSSLLDGTSNTLVFSESICRPGVNGWGGAGGYWGGAPTGSYGFTTAQGPNTTVPDRIYECKTTTFEHAPCVSISTTDEKENFARSYHPGGVMATTADGAVAFFSNTISLQTWKALSTRAGSEVISE</sequence>
<dbReference type="EMBL" id="AANZ01000001">
    <property type="protein sequence ID" value="EAQ82749.1"/>
    <property type="molecule type" value="Genomic_DNA"/>
</dbReference>
<feature type="domain" description="DUF1559" evidence="2">
    <location>
        <begin position="40"/>
        <end position="296"/>
    </location>
</feature>
<evidence type="ECO:0000313" key="4">
    <source>
        <dbReference type="Proteomes" id="UP000004358"/>
    </source>
</evidence>
<reference evidence="3 4" key="1">
    <citation type="submission" date="2006-02" db="EMBL/GenBank/DDBJ databases">
        <authorList>
            <person name="Amann R."/>
            <person name="Ferriera S."/>
            <person name="Johnson J."/>
            <person name="Kravitz S."/>
            <person name="Halpern A."/>
            <person name="Remington K."/>
            <person name="Beeson K."/>
            <person name="Tran B."/>
            <person name="Rogers Y.-H."/>
            <person name="Friedman R."/>
            <person name="Venter J.C."/>
        </authorList>
    </citation>
    <scope>NUCLEOTIDE SEQUENCE [LARGE SCALE GENOMIC DNA]</scope>
    <source>
        <strain evidence="3 4">DSM 3645</strain>
    </source>
</reference>
<protein>
    <recommendedName>
        <fullName evidence="2">DUF1559 domain-containing protein</fullName>
    </recommendedName>
</protein>
<evidence type="ECO:0000256" key="1">
    <source>
        <dbReference type="SAM" id="Phobius"/>
    </source>
</evidence>
<dbReference type="PROSITE" id="PS00409">
    <property type="entry name" value="PROKAR_NTER_METHYL"/>
    <property type="match status" value="1"/>
</dbReference>
<dbReference type="SUPFAM" id="SSF54523">
    <property type="entry name" value="Pili subunits"/>
    <property type="match status" value="1"/>
</dbReference>
<gene>
    <name evidence="3" type="ORF">DSM3645_10127</name>
</gene>
<accession>A3ZLW6</accession>
<feature type="transmembrane region" description="Helical" evidence="1">
    <location>
        <begin position="21"/>
        <end position="39"/>
    </location>
</feature>
<dbReference type="InterPro" id="IPR012902">
    <property type="entry name" value="N_methyl_site"/>
</dbReference>
<evidence type="ECO:0000259" key="2">
    <source>
        <dbReference type="Pfam" id="PF07596"/>
    </source>
</evidence>
<dbReference type="InterPro" id="IPR045584">
    <property type="entry name" value="Pilin-like"/>
</dbReference>
<keyword evidence="1" id="KW-1133">Transmembrane helix</keyword>